<evidence type="ECO:0000256" key="11">
    <source>
        <dbReference type="ARBA" id="ARBA00023306"/>
    </source>
</evidence>
<dbReference type="InterPro" id="IPR003838">
    <property type="entry name" value="ABC3_permease_C"/>
</dbReference>
<feature type="transmembrane region" description="Helical" evidence="13">
    <location>
        <begin position="202"/>
        <end position="222"/>
    </location>
</feature>
<comment type="caution">
    <text evidence="16">The sequence shown here is derived from an EMBL/GenBank/DDBJ whole genome shotgun (WGS) entry which is preliminary data.</text>
</comment>
<organism evidence="16 17">
    <name type="scientific">Pseudoteredinibacter isoporae</name>
    <dbReference type="NCBI Taxonomy" id="570281"/>
    <lineage>
        <taxon>Bacteria</taxon>
        <taxon>Pseudomonadati</taxon>
        <taxon>Pseudomonadota</taxon>
        <taxon>Gammaproteobacteria</taxon>
        <taxon>Cellvibrionales</taxon>
        <taxon>Cellvibrionaceae</taxon>
        <taxon>Pseudoteredinibacter</taxon>
    </lineage>
</organism>
<evidence type="ECO:0000256" key="7">
    <source>
        <dbReference type="ARBA" id="ARBA00022618"/>
    </source>
</evidence>
<dbReference type="Gene3D" id="3.30.70.3040">
    <property type="match status" value="1"/>
</dbReference>
<dbReference type="AlphaFoldDB" id="A0A7X0JS89"/>
<evidence type="ECO:0000313" key="17">
    <source>
        <dbReference type="Proteomes" id="UP000528457"/>
    </source>
</evidence>
<evidence type="ECO:0000256" key="8">
    <source>
        <dbReference type="ARBA" id="ARBA00022692"/>
    </source>
</evidence>
<keyword evidence="10 12" id="KW-0472">Membrane</keyword>
<evidence type="ECO:0000256" key="5">
    <source>
        <dbReference type="ARBA" id="ARBA00022475"/>
    </source>
</evidence>
<sequence>MSQESQKPLPDALSRGASLKQLSLINLWRSYCRHHVSSAHDSLRRLLVQPLSSLMTCLVIAIALALPQVLSVAVSNIDQLGQGWQGRPSLSVYLHQQVKEPVAQRLLSEIEKRELIIEGRFISPEQALEEFEEHSGFADVLGKLERNPLPPLLQLSLAEEASLEQVQALQADLQARGEVDQVDVDLQWLQRLQQILALGKTLIWILAGLLALGVLLIVGNTIRLAIAARKEEILVTKTLGGTNAFVRRPFLYTGFWYGLLGGLLALLLTEMCLFALSGPVAKLAGSYGSSFRLIGLNWFDAGFLFLVSSVLGWLGAALAVGRHLAAIEPK</sequence>
<keyword evidence="9 13" id="KW-1133">Transmembrane helix</keyword>
<keyword evidence="8 13" id="KW-0812">Transmembrane</keyword>
<evidence type="ECO:0000256" key="1">
    <source>
        <dbReference type="ARBA" id="ARBA00004429"/>
    </source>
</evidence>
<feature type="domain" description="ABC3 transporter permease C-terminal" evidence="14">
    <location>
        <begin position="205"/>
        <end position="320"/>
    </location>
</feature>
<accession>A0A7X0JS89</accession>
<keyword evidence="5 12" id="KW-1003">Cell membrane</keyword>
<reference evidence="16 17" key="1">
    <citation type="submission" date="2020-08" db="EMBL/GenBank/DDBJ databases">
        <title>Genomic Encyclopedia of Type Strains, Phase IV (KMG-IV): sequencing the most valuable type-strain genomes for metagenomic binning, comparative biology and taxonomic classification.</title>
        <authorList>
            <person name="Goeker M."/>
        </authorList>
    </citation>
    <scope>NUCLEOTIDE SEQUENCE [LARGE SCALE GENOMIC DNA]</scope>
    <source>
        <strain evidence="16 17">DSM 22368</strain>
    </source>
</reference>
<dbReference type="Proteomes" id="UP000528457">
    <property type="component" value="Unassembled WGS sequence"/>
</dbReference>
<dbReference type="Pfam" id="PF18075">
    <property type="entry name" value="FtsX_ECD"/>
    <property type="match status" value="1"/>
</dbReference>
<dbReference type="NCBIfam" id="TIGR00439">
    <property type="entry name" value="FtsX_Gneg"/>
    <property type="match status" value="1"/>
</dbReference>
<evidence type="ECO:0000256" key="4">
    <source>
        <dbReference type="ARBA" id="ARBA00021907"/>
    </source>
</evidence>
<dbReference type="InterPro" id="IPR004513">
    <property type="entry name" value="FtsX"/>
</dbReference>
<dbReference type="GO" id="GO:0005886">
    <property type="term" value="C:plasma membrane"/>
    <property type="evidence" value="ECO:0007669"/>
    <property type="project" value="UniProtKB-SubCell"/>
</dbReference>
<dbReference type="InterPro" id="IPR040690">
    <property type="entry name" value="FtsX_ECD"/>
</dbReference>
<evidence type="ECO:0000256" key="2">
    <source>
        <dbReference type="ARBA" id="ARBA00007379"/>
    </source>
</evidence>
<keyword evidence="17" id="KW-1185">Reference proteome</keyword>
<evidence type="ECO:0000259" key="14">
    <source>
        <dbReference type="Pfam" id="PF02687"/>
    </source>
</evidence>
<comment type="similarity">
    <text evidence="2 12">Belongs to the ABC-4 integral membrane protein family. FtsX subfamily.</text>
</comment>
<gene>
    <name evidence="16" type="ORF">HNR48_000709</name>
</gene>
<dbReference type="PIRSF" id="PIRSF003097">
    <property type="entry name" value="FtsX"/>
    <property type="match status" value="1"/>
</dbReference>
<evidence type="ECO:0000256" key="3">
    <source>
        <dbReference type="ARBA" id="ARBA00011160"/>
    </source>
</evidence>
<dbReference type="GO" id="GO:0032153">
    <property type="term" value="C:cell division site"/>
    <property type="evidence" value="ECO:0007669"/>
    <property type="project" value="TreeGrafter"/>
</dbReference>
<keyword evidence="11 12" id="KW-0131">Cell cycle</keyword>
<evidence type="ECO:0000256" key="10">
    <source>
        <dbReference type="ARBA" id="ARBA00023136"/>
    </source>
</evidence>
<evidence type="ECO:0000256" key="12">
    <source>
        <dbReference type="PIRNR" id="PIRNR003097"/>
    </source>
</evidence>
<feature type="transmembrane region" description="Helical" evidence="13">
    <location>
        <begin position="255"/>
        <end position="276"/>
    </location>
</feature>
<dbReference type="InterPro" id="IPR047590">
    <property type="entry name" value="FtsX_proteobact-type"/>
</dbReference>
<dbReference type="EMBL" id="JACHHT010000001">
    <property type="protein sequence ID" value="MBB6520431.1"/>
    <property type="molecule type" value="Genomic_DNA"/>
</dbReference>
<evidence type="ECO:0000259" key="15">
    <source>
        <dbReference type="Pfam" id="PF18075"/>
    </source>
</evidence>
<keyword evidence="6 12" id="KW-0997">Cell inner membrane</keyword>
<comment type="function">
    <text evidence="12">Part of the ABC transporter FtsEX involved in cellular division.</text>
</comment>
<evidence type="ECO:0000313" key="16">
    <source>
        <dbReference type="EMBL" id="MBB6520431.1"/>
    </source>
</evidence>
<dbReference type="Pfam" id="PF02687">
    <property type="entry name" value="FtsX"/>
    <property type="match status" value="1"/>
</dbReference>
<feature type="domain" description="FtsX extracellular" evidence="15">
    <location>
        <begin position="90"/>
        <end position="182"/>
    </location>
</feature>
<dbReference type="PANTHER" id="PTHR47755">
    <property type="entry name" value="CELL DIVISION PROTEIN FTSX"/>
    <property type="match status" value="1"/>
</dbReference>
<proteinExistence type="inferred from homology"/>
<name>A0A7X0JS89_9GAMM</name>
<evidence type="ECO:0000256" key="13">
    <source>
        <dbReference type="SAM" id="Phobius"/>
    </source>
</evidence>
<dbReference type="InParanoid" id="A0A7X0JS89"/>
<comment type="subcellular location">
    <subcellularLocation>
        <location evidence="1">Cell inner membrane</location>
        <topology evidence="1">Multi-pass membrane protein</topology>
    </subcellularLocation>
</comment>
<evidence type="ECO:0000256" key="9">
    <source>
        <dbReference type="ARBA" id="ARBA00022989"/>
    </source>
</evidence>
<feature type="transmembrane region" description="Helical" evidence="13">
    <location>
        <begin position="296"/>
        <end position="320"/>
    </location>
</feature>
<evidence type="ECO:0000256" key="6">
    <source>
        <dbReference type="ARBA" id="ARBA00022519"/>
    </source>
</evidence>
<dbReference type="PANTHER" id="PTHR47755:SF1">
    <property type="entry name" value="CELL DIVISION PROTEIN FTSX"/>
    <property type="match status" value="1"/>
</dbReference>
<protein>
    <recommendedName>
        <fullName evidence="4 12">Cell division protein FtsX</fullName>
    </recommendedName>
</protein>
<dbReference type="RefSeq" id="WP_166851297.1">
    <property type="nucleotide sequence ID" value="NZ_JAAONY010000001.1"/>
</dbReference>
<dbReference type="GO" id="GO:0051301">
    <property type="term" value="P:cell division"/>
    <property type="evidence" value="ECO:0007669"/>
    <property type="project" value="UniProtKB-KW"/>
</dbReference>
<dbReference type="FunCoup" id="A0A7X0JS89">
    <property type="interactions" value="157"/>
</dbReference>
<keyword evidence="7 12" id="KW-0132">Cell division</keyword>
<comment type="subunit">
    <text evidence="3">Forms a membrane-associated complex with FtsE.</text>
</comment>